<protein>
    <submittedName>
        <fullName evidence="3">DUF917 domain-containing protein</fullName>
    </submittedName>
</protein>
<dbReference type="InterPro" id="IPR048350">
    <property type="entry name" value="S-Me-THD-like_C"/>
</dbReference>
<dbReference type="InterPro" id="IPR024071">
    <property type="entry name" value="S-Me-THD_C_sf"/>
</dbReference>
<dbReference type="AlphaFoldDB" id="A0A7Z8NQN8"/>
<gene>
    <name evidence="3" type="ORF">FA014_01585</name>
</gene>
<feature type="domain" description="S-Me-THD-like C-terminal" evidence="2">
    <location>
        <begin position="164"/>
        <end position="347"/>
    </location>
</feature>
<evidence type="ECO:0000259" key="1">
    <source>
        <dbReference type="Pfam" id="PF06032"/>
    </source>
</evidence>
<dbReference type="InterPro" id="IPR010318">
    <property type="entry name" value="S-Me-THD_N"/>
</dbReference>
<proteinExistence type="predicted"/>
<dbReference type="Gene3D" id="2.40.390.10">
    <property type="entry name" value="CV3147-like"/>
    <property type="match status" value="1"/>
</dbReference>
<feature type="domain" description="S-Me-THD N-terminal" evidence="1">
    <location>
        <begin position="6"/>
        <end position="160"/>
    </location>
</feature>
<dbReference type="InterPro" id="IPR027479">
    <property type="entry name" value="S-Me-THD_N_sf"/>
</dbReference>
<name>A0A7Z8NQN8_9CELL</name>
<evidence type="ECO:0000259" key="2">
    <source>
        <dbReference type="Pfam" id="PF20906"/>
    </source>
</evidence>
<organism evidence="3 4">
    <name type="scientific">Cellulomonas hominis</name>
    <dbReference type="NCBI Taxonomy" id="156981"/>
    <lineage>
        <taxon>Bacteria</taxon>
        <taxon>Bacillati</taxon>
        <taxon>Actinomycetota</taxon>
        <taxon>Actinomycetes</taxon>
        <taxon>Micrococcales</taxon>
        <taxon>Cellulomonadaceae</taxon>
        <taxon>Cellulomonas</taxon>
    </lineage>
</organism>
<dbReference type="Proteomes" id="UP000308121">
    <property type="component" value="Unassembled WGS sequence"/>
</dbReference>
<dbReference type="OrthoDB" id="3170437at2"/>
<dbReference type="Pfam" id="PF20906">
    <property type="entry name" value="S-Me-THD_C"/>
    <property type="match status" value="1"/>
</dbReference>
<sequence length="355" mass="36603">MDAESVGALGRGCAVLSTGGGGGVETGLLAAGHALEQYGPVEVVQPGDVAPDALVVPLSGIGAPTVSAEMIPDADDVLRLRDAVEELTGREVAAVMSSEIGGSNGVQPVAWAARLGVPLVDADGMGRAFPEVQMISMYVAGLPVNSIVLADTLGNVTTMKPVDGLWAERLARAVAVAAGSHALMADYLLDGAQLDGAVIPGTVSQAVRLGHATEGAEDPLAALVEALGARVLVTGKIIDIERRTGGGFVRGSVVIDGLGDDRGRLVRVEIQNENLVVLDEGTLLASVPDLITVVDTASARAIQTENLRYGQRVSVLAWACHPLWRSERGLEVVGPRAFGYDLDYVPVEEIGAVRG</sequence>
<evidence type="ECO:0000313" key="4">
    <source>
        <dbReference type="Proteomes" id="UP000308121"/>
    </source>
</evidence>
<reference evidence="3 4" key="1">
    <citation type="submission" date="2019-05" db="EMBL/GenBank/DDBJ databases">
        <title>Genome sequence of Cellulomonas hominis strain CS1.</title>
        <authorList>
            <person name="Belmont J."/>
            <person name="Maclea K.S."/>
        </authorList>
    </citation>
    <scope>NUCLEOTIDE SEQUENCE [LARGE SCALE GENOMIC DNA]</scope>
    <source>
        <strain evidence="3 4">CS1</strain>
    </source>
</reference>
<accession>A0A7Z8NQN8</accession>
<dbReference type="EMBL" id="SZYE01000005">
    <property type="protein sequence ID" value="TKR27226.1"/>
    <property type="molecule type" value="Genomic_DNA"/>
</dbReference>
<dbReference type="SUPFAM" id="SSF160991">
    <property type="entry name" value="CV3147-like"/>
    <property type="match status" value="1"/>
</dbReference>
<evidence type="ECO:0000313" key="3">
    <source>
        <dbReference type="EMBL" id="TKR27226.1"/>
    </source>
</evidence>
<comment type="caution">
    <text evidence="3">The sequence shown here is derived from an EMBL/GenBank/DDBJ whole genome shotgun (WGS) entry which is preliminary data.</text>
</comment>
<dbReference type="Pfam" id="PF06032">
    <property type="entry name" value="S-Me-THD_N"/>
    <property type="match status" value="1"/>
</dbReference>
<dbReference type="Gene3D" id="3.40.1610.10">
    <property type="entry name" value="CV3147-like domain"/>
    <property type="match status" value="1"/>
</dbReference>